<accession>A0A6I6JDJ3</accession>
<dbReference type="RefSeq" id="WP_158946454.1">
    <property type="nucleotide sequence ID" value="NZ_CP046400.1"/>
</dbReference>
<keyword evidence="3" id="KW-1185">Reference proteome</keyword>
<dbReference type="InterPro" id="IPR041496">
    <property type="entry name" value="YitH/HolE_GNAT"/>
</dbReference>
<evidence type="ECO:0000313" key="3">
    <source>
        <dbReference type="Proteomes" id="UP000428328"/>
    </source>
</evidence>
<dbReference type="AlphaFoldDB" id="A0A6I6JDJ3"/>
<dbReference type="Gene3D" id="3.40.630.90">
    <property type="match status" value="1"/>
</dbReference>
<dbReference type="GO" id="GO:0016747">
    <property type="term" value="F:acyltransferase activity, transferring groups other than amino-acyl groups"/>
    <property type="evidence" value="ECO:0007669"/>
    <property type="project" value="InterPro"/>
</dbReference>
<reference evidence="2 3" key="1">
    <citation type="submission" date="2019-11" db="EMBL/GenBank/DDBJ databases">
        <authorList>
            <person name="Zheng R.K."/>
            <person name="Sun C.M."/>
        </authorList>
    </citation>
    <scope>NUCLEOTIDE SEQUENCE [LARGE SCALE GENOMIC DNA]</scope>
    <source>
        <strain evidence="2 3">SRB007</strain>
    </source>
</reference>
<dbReference type="EMBL" id="CP046400">
    <property type="protein sequence ID" value="QGY39229.1"/>
    <property type="molecule type" value="Genomic_DNA"/>
</dbReference>
<dbReference type="PROSITE" id="PS51186">
    <property type="entry name" value="GNAT"/>
    <property type="match status" value="1"/>
</dbReference>
<dbReference type="Proteomes" id="UP000428328">
    <property type="component" value="Chromosome"/>
</dbReference>
<feature type="domain" description="N-acetyltransferase" evidence="1">
    <location>
        <begin position="5"/>
        <end position="142"/>
    </location>
</feature>
<evidence type="ECO:0000259" key="1">
    <source>
        <dbReference type="PROSITE" id="PS51186"/>
    </source>
</evidence>
<protein>
    <submittedName>
        <fullName evidence="2">GNAT family N-acetyltransferase</fullName>
    </submittedName>
</protein>
<dbReference type="Pfam" id="PF18014">
    <property type="entry name" value="Acetyltransf_18"/>
    <property type="match status" value="1"/>
</dbReference>
<name>A0A6I6JDJ3_9BACT</name>
<gene>
    <name evidence="2" type="ORF">GM415_03525</name>
</gene>
<dbReference type="InterPro" id="IPR052729">
    <property type="entry name" value="Acyl/Acetyltrans_Enzymes"/>
</dbReference>
<dbReference type="InterPro" id="IPR000182">
    <property type="entry name" value="GNAT_dom"/>
</dbReference>
<dbReference type="Gene3D" id="3.40.630.30">
    <property type="match status" value="1"/>
</dbReference>
<keyword evidence="2" id="KW-0808">Transferase</keyword>
<dbReference type="PANTHER" id="PTHR47237">
    <property type="entry name" value="SLL0310 PROTEIN"/>
    <property type="match status" value="1"/>
</dbReference>
<proteinExistence type="predicted"/>
<evidence type="ECO:0000313" key="2">
    <source>
        <dbReference type="EMBL" id="QGY39229.1"/>
    </source>
</evidence>
<dbReference type="SUPFAM" id="SSF55729">
    <property type="entry name" value="Acyl-CoA N-acyltransferases (Nat)"/>
    <property type="match status" value="1"/>
</dbReference>
<dbReference type="InterPro" id="IPR016181">
    <property type="entry name" value="Acyl_CoA_acyltransferase"/>
</dbReference>
<dbReference type="Pfam" id="PF00583">
    <property type="entry name" value="Acetyltransf_1"/>
    <property type="match status" value="1"/>
</dbReference>
<sequence length="279" mass="30173">MADALTLRTMTRSEVDFAVGLAADEGWNPGLSDAGCFHAADPEGFFIAELDGRPVGVISAVRYGGGFGFVGLYIMVPEARGKGYGIRLWRHAMAHLEGCNVGLDAVTEQEATYRRDGFTSYYRSARYEGVGGGETPEGVTALDGVDFERIAAYDRCCFPGEREDFLRAWLKAEGARGFGVLDGDRLTGFGVIRPCVSGYKIGPLFADDGDVAERLYSALIATIPGEPFYLDVIEPNAAAMELAGRHALKEIFVTVRMYTGGEPAMEKDRIFGVTSFELG</sequence>
<dbReference type="KEGG" id="psel:GM415_03525"/>
<organism evidence="2 3">
    <name type="scientific">Pseudodesulfovibrio cashew</name>
    <dbReference type="NCBI Taxonomy" id="2678688"/>
    <lineage>
        <taxon>Bacteria</taxon>
        <taxon>Pseudomonadati</taxon>
        <taxon>Thermodesulfobacteriota</taxon>
        <taxon>Desulfovibrionia</taxon>
        <taxon>Desulfovibrionales</taxon>
        <taxon>Desulfovibrionaceae</taxon>
    </lineage>
</organism>
<dbReference type="CDD" id="cd04301">
    <property type="entry name" value="NAT_SF"/>
    <property type="match status" value="1"/>
</dbReference>
<dbReference type="PANTHER" id="PTHR47237:SF1">
    <property type="entry name" value="SLL0310 PROTEIN"/>
    <property type="match status" value="1"/>
</dbReference>